<accession>A0ABM0MWP1</accession>
<dbReference type="RefSeq" id="XP_006824432.1">
    <property type="nucleotide sequence ID" value="XM_006824369.1"/>
</dbReference>
<dbReference type="Proteomes" id="UP000694865">
    <property type="component" value="Unplaced"/>
</dbReference>
<evidence type="ECO:0000256" key="1">
    <source>
        <dbReference type="ARBA" id="ARBA00004370"/>
    </source>
</evidence>
<evidence type="ECO:0000256" key="2">
    <source>
        <dbReference type="ARBA" id="ARBA00022692"/>
    </source>
</evidence>
<sequence length="269" mass="30074">MENTSNSVGLSSDTMEAVSLMSVVNILIGVIGIIGLLGNSLVCVVVLRVPQLRTLANYLIVHQAIIDVIASIVITVRFFGPQTTQLPDNLFGEMACRLWKSDYLIWSLFLLSSLNLVLITMERYYAIVYPLSYQFIYSPGKVKIMVVVVWIVAFVFKIYNPIVQSFDHGVCITNFPSPAVSKLAGIATVIVQYITPLIVMAMAYTRCIFAIKHTVHNGPLTNKEKSVMRARNNILKMLVLVFLVYAVCWGPNQINNVHAVSEWCEDRIL</sequence>
<evidence type="ECO:0000313" key="8">
    <source>
        <dbReference type="Proteomes" id="UP000694865"/>
    </source>
</evidence>
<proteinExistence type="inferred from homology"/>
<evidence type="ECO:0000259" key="7">
    <source>
        <dbReference type="PROSITE" id="PS50262"/>
    </source>
</evidence>
<keyword evidence="5" id="KW-0807">Transducer</keyword>
<dbReference type="PROSITE" id="PS50262">
    <property type="entry name" value="G_PROTEIN_RECEP_F1_2"/>
    <property type="match status" value="1"/>
</dbReference>
<dbReference type="PRINTS" id="PR00237">
    <property type="entry name" value="GPCRRHODOPSN"/>
</dbReference>
<feature type="transmembrane region" description="Helical" evidence="6">
    <location>
        <begin position="103"/>
        <end position="121"/>
    </location>
</feature>
<feature type="transmembrane region" description="Helical" evidence="6">
    <location>
        <begin position="59"/>
        <end position="80"/>
    </location>
</feature>
<dbReference type="Pfam" id="PF00001">
    <property type="entry name" value="7tm_1"/>
    <property type="match status" value="1"/>
</dbReference>
<evidence type="ECO:0000256" key="5">
    <source>
        <dbReference type="RuleBase" id="RU000688"/>
    </source>
</evidence>
<evidence type="ECO:0000256" key="4">
    <source>
        <dbReference type="ARBA" id="ARBA00023136"/>
    </source>
</evidence>
<dbReference type="CDD" id="cd00637">
    <property type="entry name" value="7tm_classA_rhodopsin-like"/>
    <property type="match status" value="1"/>
</dbReference>
<keyword evidence="4 6" id="KW-0472">Membrane</keyword>
<dbReference type="PANTHER" id="PTHR45698:SF1">
    <property type="entry name" value="TRACE AMINE-ASSOCIATED RECEPTOR 13C-LIKE"/>
    <property type="match status" value="1"/>
</dbReference>
<feature type="transmembrane region" description="Helical" evidence="6">
    <location>
        <begin position="142"/>
        <end position="163"/>
    </location>
</feature>
<organism evidence="8 9">
    <name type="scientific">Saccoglossus kowalevskii</name>
    <name type="common">Acorn worm</name>
    <dbReference type="NCBI Taxonomy" id="10224"/>
    <lineage>
        <taxon>Eukaryota</taxon>
        <taxon>Metazoa</taxon>
        <taxon>Hemichordata</taxon>
        <taxon>Enteropneusta</taxon>
        <taxon>Harrimaniidae</taxon>
        <taxon>Saccoglossus</taxon>
    </lineage>
</organism>
<feature type="transmembrane region" description="Helical" evidence="6">
    <location>
        <begin position="183"/>
        <end position="204"/>
    </location>
</feature>
<dbReference type="InterPro" id="IPR000276">
    <property type="entry name" value="GPCR_Rhodpsn"/>
</dbReference>
<evidence type="ECO:0000256" key="3">
    <source>
        <dbReference type="ARBA" id="ARBA00022989"/>
    </source>
</evidence>
<name>A0ABM0MWP1_SACKO</name>
<comment type="similarity">
    <text evidence="5">Belongs to the G-protein coupled receptor 1 family.</text>
</comment>
<protein>
    <submittedName>
        <fullName evidence="9">Probable G-protein coupled receptor 83-like</fullName>
    </submittedName>
</protein>
<dbReference type="Gene3D" id="1.20.1070.10">
    <property type="entry name" value="Rhodopsin 7-helix transmembrane proteins"/>
    <property type="match status" value="1"/>
</dbReference>
<evidence type="ECO:0000256" key="6">
    <source>
        <dbReference type="SAM" id="Phobius"/>
    </source>
</evidence>
<keyword evidence="5" id="KW-0297">G-protein coupled receptor</keyword>
<reference evidence="9" key="1">
    <citation type="submission" date="2025-08" db="UniProtKB">
        <authorList>
            <consortium name="RefSeq"/>
        </authorList>
    </citation>
    <scope>IDENTIFICATION</scope>
    <source>
        <tissue evidence="9">Testes</tissue>
    </source>
</reference>
<evidence type="ECO:0000313" key="9">
    <source>
        <dbReference type="RefSeq" id="XP_006824432.1"/>
    </source>
</evidence>
<keyword evidence="3 6" id="KW-1133">Transmembrane helix</keyword>
<keyword evidence="2 5" id="KW-0812">Transmembrane</keyword>
<gene>
    <name evidence="9" type="primary">LOC102808630</name>
</gene>
<feature type="transmembrane region" description="Helical" evidence="6">
    <location>
        <begin position="20"/>
        <end position="47"/>
    </location>
</feature>
<dbReference type="SUPFAM" id="SSF81321">
    <property type="entry name" value="Family A G protein-coupled receptor-like"/>
    <property type="match status" value="1"/>
</dbReference>
<feature type="domain" description="G-protein coupled receptors family 1 profile" evidence="7">
    <location>
        <begin position="38"/>
        <end position="269"/>
    </location>
</feature>
<keyword evidence="8" id="KW-1185">Reference proteome</keyword>
<dbReference type="PROSITE" id="PS00237">
    <property type="entry name" value="G_PROTEIN_RECEP_F1_1"/>
    <property type="match status" value="1"/>
</dbReference>
<keyword evidence="5" id="KW-0675">Receptor</keyword>
<comment type="subcellular location">
    <subcellularLocation>
        <location evidence="1">Membrane</location>
    </subcellularLocation>
</comment>
<feature type="transmembrane region" description="Helical" evidence="6">
    <location>
        <begin position="233"/>
        <end position="252"/>
    </location>
</feature>
<dbReference type="InterPro" id="IPR017452">
    <property type="entry name" value="GPCR_Rhodpsn_7TM"/>
</dbReference>
<dbReference type="PANTHER" id="PTHR45698">
    <property type="entry name" value="TRACE AMINE-ASSOCIATED RECEPTOR 19N-RELATED"/>
    <property type="match status" value="1"/>
</dbReference>
<dbReference type="GeneID" id="102808630"/>